<dbReference type="HAMAP" id="MF_00061">
    <property type="entry name" value="IspE"/>
    <property type="match status" value="1"/>
</dbReference>
<feature type="domain" description="GHMP kinase N-terminal" evidence="10">
    <location>
        <begin position="55"/>
        <end position="99"/>
    </location>
</feature>
<dbReference type="Gene3D" id="3.30.70.890">
    <property type="entry name" value="GHMP kinase, C-terminal domain"/>
    <property type="match status" value="1"/>
</dbReference>
<dbReference type="EC" id="2.7.1.148" evidence="2 9"/>
<dbReference type="UniPathway" id="UPA00056">
    <property type="reaction ID" value="UER00094"/>
</dbReference>
<dbReference type="Proteomes" id="UP000177126">
    <property type="component" value="Unassembled WGS sequence"/>
</dbReference>
<keyword evidence="4 9" id="KW-0808">Transferase</keyword>
<organism evidence="12 13">
    <name type="scientific">Candidatus Portnoybacteria bacterium RIFCSPLOWO2_02_FULL_39_11</name>
    <dbReference type="NCBI Taxonomy" id="1802001"/>
    <lineage>
        <taxon>Bacteria</taxon>
        <taxon>Candidatus Portnoyibacteriota</taxon>
    </lineage>
</organism>
<dbReference type="GO" id="GO:0050515">
    <property type="term" value="F:4-(cytidine 5'-diphospho)-2-C-methyl-D-erythritol kinase activity"/>
    <property type="evidence" value="ECO:0007669"/>
    <property type="project" value="UniProtKB-UniRule"/>
</dbReference>
<dbReference type="InterPro" id="IPR014721">
    <property type="entry name" value="Ribsml_uS5_D2-typ_fold_subgr"/>
</dbReference>
<evidence type="ECO:0000256" key="1">
    <source>
        <dbReference type="ARBA" id="ARBA00009684"/>
    </source>
</evidence>
<evidence type="ECO:0000256" key="4">
    <source>
        <dbReference type="ARBA" id="ARBA00022679"/>
    </source>
</evidence>
<dbReference type="InterPro" id="IPR013750">
    <property type="entry name" value="GHMP_kinase_C_dom"/>
</dbReference>
<dbReference type="SUPFAM" id="SSF55060">
    <property type="entry name" value="GHMP Kinase, C-terminal domain"/>
    <property type="match status" value="1"/>
</dbReference>
<evidence type="ECO:0000256" key="6">
    <source>
        <dbReference type="ARBA" id="ARBA00022777"/>
    </source>
</evidence>
<dbReference type="PANTHER" id="PTHR43527:SF2">
    <property type="entry name" value="4-DIPHOSPHOCYTIDYL-2-C-METHYL-D-ERYTHRITOL KINASE, CHLOROPLASTIC"/>
    <property type="match status" value="1"/>
</dbReference>
<comment type="function">
    <text evidence="9">Catalyzes the phosphorylation of the position 2 hydroxy group of 4-diphosphocytidyl-2C-methyl-D-erythritol.</text>
</comment>
<dbReference type="Gene3D" id="3.30.230.10">
    <property type="match status" value="1"/>
</dbReference>
<evidence type="ECO:0000256" key="3">
    <source>
        <dbReference type="ARBA" id="ARBA00017473"/>
    </source>
</evidence>
<dbReference type="PANTHER" id="PTHR43527">
    <property type="entry name" value="4-DIPHOSPHOCYTIDYL-2-C-METHYL-D-ERYTHRITOL KINASE, CHLOROPLASTIC"/>
    <property type="match status" value="1"/>
</dbReference>
<evidence type="ECO:0000259" key="11">
    <source>
        <dbReference type="Pfam" id="PF08544"/>
    </source>
</evidence>
<dbReference type="InterPro" id="IPR006204">
    <property type="entry name" value="GHMP_kinase_N_dom"/>
</dbReference>
<evidence type="ECO:0000259" key="10">
    <source>
        <dbReference type="Pfam" id="PF00288"/>
    </source>
</evidence>
<evidence type="ECO:0000313" key="12">
    <source>
        <dbReference type="EMBL" id="OGZ40085.1"/>
    </source>
</evidence>
<dbReference type="GO" id="GO:0019288">
    <property type="term" value="P:isopentenyl diphosphate biosynthetic process, methylerythritol 4-phosphate pathway"/>
    <property type="evidence" value="ECO:0007669"/>
    <property type="project" value="UniProtKB-UniRule"/>
</dbReference>
<dbReference type="AlphaFoldDB" id="A0A1G2FPU7"/>
<keyword evidence="7 9" id="KW-0067">ATP-binding</keyword>
<dbReference type="Pfam" id="PF08544">
    <property type="entry name" value="GHMP_kinases_C"/>
    <property type="match status" value="1"/>
</dbReference>
<gene>
    <name evidence="9" type="primary">ispE</name>
    <name evidence="12" type="ORF">A3B04_02425</name>
</gene>
<feature type="domain" description="GHMP kinase C-terminal" evidence="11">
    <location>
        <begin position="174"/>
        <end position="249"/>
    </location>
</feature>
<comment type="similarity">
    <text evidence="1 9">Belongs to the GHMP kinase family. IspE subfamily.</text>
</comment>
<dbReference type="InterPro" id="IPR020568">
    <property type="entry name" value="Ribosomal_Su5_D2-typ_SF"/>
</dbReference>
<dbReference type="Pfam" id="PF00288">
    <property type="entry name" value="GHMP_kinases_N"/>
    <property type="match status" value="1"/>
</dbReference>
<evidence type="ECO:0000256" key="7">
    <source>
        <dbReference type="ARBA" id="ARBA00022840"/>
    </source>
</evidence>
<dbReference type="InterPro" id="IPR036554">
    <property type="entry name" value="GHMP_kinase_C_sf"/>
</dbReference>
<dbReference type="GO" id="GO:0005524">
    <property type="term" value="F:ATP binding"/>
    <property type="evidence" value="ECO:0007669"/>
    <property type="project" value="UniProtKB-UniRule"/>
</dbReference>
<dbReference type="EMBL" id="MHNF01000041">
    <property type="protein sequence ID" value="OGZ40085.1"/>
    <property type="molecule type" value="Genomic_DNA"/>
</dbReference>
<dbReference type="SUPFAM" id="SSF54211">
    <property type="entry name" value="Ribosomal protein S5 domain 2-like"/>
    <property type="match status" value="1"/>
</dbReference>
<protein>
    <recommendedName>
        <fullName evidence="3 9">4-diphosphocytidyl-2-C-methyl-D-erythritol kinase</fullName>
        <shortName evidence="9">CMK</shortName>
        <ecNumber evidence="2 9">2.7.1.148</ecNumber>
    </recommendedName>
    <alternativeName>
        <fullName evidence="8 9">4-(cytidine-5'-diphospho)-2-C-methyl-D-erythritol kinase</fullName>
    </alternativeName>
</protein>
<accession>A0A1G2FPU7</accession>
<proteinExistence type="inferred from homology"/>
<keyword evidence="5 9" id="KW-0547">Nucleotide-binding</keyword>
<comment type="caution">
    <text evidence="12">The sequence shown here is derived from an EMBL/GenBank/DDBJ whole genome shotgun (WGS) entry which is preliminary data.</text>
</comment>
<feature type="active site" evidence="9">
    <location>
        <position position="8"/>
    </location>
</feature>
<name>A0A1G2FPU7_9BACT</name>
<reference evidence="12 13" key="1">
    <citation type="journal article" date="2016" name="Nat. Commun.">
        <title>Thousands of microbial genomes shed light on interconnected biogeochemical processes in an aquifer system.</title>
        <authorList>
            <person name="Anantharaman K."/>
            <person name="Brown C.T."/>
            <person name="Hug L.A."/>
            <person name="Sharon I."/>
            <person name="Castelle C.J."/>
            <person name="Probst A.J."/>
            <person name="Thomas B.C."/>
            <person name="Singh A."/>
            <person name="Wilkins M.J."/>
            <person name="Karaoz U."/>
            <person name="Brodie E.L."/>
            <person name="Williams K.H."/>
            <person name="Hubbard S.S."/>
            <person name="Banfield J.F."/>
        </authorList>
    </citation>
    <scope>NUCLEOTIDE SEQUENCE [LARGE SCALE GENOMIC DNA]</scope>
</reference>
<dbReference type="InterPro" id="IPR004424">
    <property type="entry name" value="IspE"/>
</dbReference>
<comment type="pathway">
    <text evidence="9">Isoprenoid biosynthesis; isopentenyl diphosphate biosynthesis via DXP pathway; isopentenyl diphosphate from 1-deoxy-D-xylulose 5-phosphate: step 3/6.</text>
</comment>
<dbReference type="PIRSF" id="PIRSF010376">
    <property type="entry name" value="IspE"/>
    <property type="match status" value="1"/>
</dbReference>
<evidence type="ECO:0000256" key="5">
    <source>
        <dbReference type="ARBA" id="ARBA00022741"/>
    </source>
</evidence>
<evidence type="ECO:0000256" key="8">
    <source>
        <dbReference type="ARBA" id="ARBA00032554"/>
    </source>
</evidence>
<keyword evidence="6 9" id="KW-0418">Kinase</keyword>
<evidence type="ECO:0000256" key="2">
    <source>
        <dbReference type="ARBA" id="ARBA00012052"/>
    </source>
</evidence>
<evidence type="ECO:0000313" key="13">
    <source>
        <dbReference type="Proteomes" id="UP000177126"/>
    </source>
</evidence>
<keyword evidence="9" id="KW-0414">Isoprene biosynthesis</keyword>
<feature type="active site" evidence="9">
    <location>
        <position position="108"/>
    </location>
</feature>
<evidence type="ECO:0000256" key="9">
    <source>
        <dbReference type="HAMAP-Rule" id="MF_00061"/>
    </source>
</evidence>
<feature type="binding site" evidence="9">
    <location>
        <begin position="77"/>
        <end position="87"/>
    </location>
    <ligand>
        <name>ATP</name>
        <dbReference type="ChEBI" id="CHEBI:30616"/>
    </ligand>
</feature>
<sequence>MKLLAPAKINLGLSIEKKLADGYHQVSLVNCQVSLFDEIRLKTNSQAKIPFGQKNTVVKALKLLGKDFNVQINKNIPVGSGLGGGSSDAAQVLKQFKRLDLAPKVGMDVAYAGLGGVKLEKQGSVKGSRFTVLPDLPDCYLVVCIPKKQLKTKLAYQQIDKMKLKKTTLELLVRSIKNSNLPEIAKNLTNDFSSLAKRVCLEIEVIQKRLLDSGALGVSISGKGPAVFGIFKTKHSAAKATLSLQRQYPQTYLVQPLKDVYVYQG</sequence>
<comment type="catalytic activity">
    <reaction evidence="9">
        <text>4-CDP-2-C-methyl-D-erythritol + ATP = 4-CDP-2-C-methyl-D-erythritol 2-phosphate + ADP + H(+)</text>
        <dbReference type="Rhea" id="RHEA:18437"/>
        <dbReference type="ChEBI" id="CHEBI:15378"/>
        <dbReference type="ChEBI" id="CHEBI:30616"/>
        <dbReference type="ChEBI" id="CHEBI:57823"/>
        <dbReference type="ChEBI" id="CHEBI:57919"/>
        <dbReference type="ChEBI" id="CHEBI:456216"/>
        <dbReference type="EC" id="2.7.1.148"/>
    </reaction>
</comment>
<dbReference type="GO" id="GO:0016114">
    <property type="term" value="P:terpenoid biosynthetic process"/>
    <property type="evidence" value="ECO:0007669"/>
    <property type="project" value="InterPro"/>
</dbReference>